<dbReference type="PANTHER" id="PTHR30175">
    <property type="entry name" value="PHOSPHOTRANSFERASE SYSTEM TRANSPORT PROTEIN"/>
    <property type="match status" value="1"/>
</dbReference>
<dbReference type="STRING" id="867903.ThesuDRAFT_01973"/>
<name>K6PZK7_9FIRM</name>
<keyword evidence="2" id="KW-0813">Transport</keyword>
<dbReference type="eggNOG" id="COG1263">
    <property type="taxonomic scope" value="Bacteria"/>
</dbReference>
<evidence type="ECO:0000259" key="13">
    <source>
        <dbReference type="PROSITE" id="PS51098"/>
    </source>
</evidence>
<reference evidence="15" key="1">
    <citation type="submission" date="2010-10" db="EMBL/GenBank/DDBJ databases">
        <authorList>
            <consortium name="US DOE Joint Genome Institute (JGI-PGF)"/>
            <person name="Lucas S."/>
            <person name="Copeland A."/>
            <person name="Lapidus A."/>
            <person name="Bruce D."/>
            <person name="Goodwin L."/>
            <person name="Pitluck S."/>
            <person name="Kyrpides N."/>
            <person name="Mavromatis K."/>
            <person name="Detter J.C."/>
            <person name="Han C."/>
            <person name="Land M."/>
            <person name="Hauser L."/>
            <person name="Markowitz V."/>
            <person name="Cheng J.-F."/>
            <person name="Hugenholtz P."/>
            <person name="Woyke T."/>
            <person name="Wu D."/>
            <person name="Pukall R."/>
            <person name="Wahrenburg C."/>
            <person name="Brambilla E."/>
            <person name="Klenk H.-P."/>
            <person name="Eisen J.A."/>
        </authorList>
    </citation>
    <scope>NUCLEOTIDE SEQUENCE [LARGE SCALE GENOMIC DNA]</scope>
    <source>
        <strain evidence="15">DSM 13965</strain>
    </source>
</reference>
<dbReference type="Gene3D" id="3.30.1360.60">
    <property type="entry name" value="Glucose permease domain IIB"/>
    <property type="match status" value="1"/>
</dbReference>
<dbReference type="GO" id="GO:0009401">
    <property type="term" value="P:phosphoenolpyruvate-dependent sugar phosphotransferase system"/>
    <property type="evidence" value="ECO:0007669"/>
    <property type="project" value="UniProtKB-KW"/>
</dbReference>
<keyword evidence="7 12" id="KW-0812">Transmembrane</keyword>
<dbReference type="Proteomes" id="UP000005710">
    <property type="component" value="Unassembled WGS sequence"/>
</dbReference>
<evidence type="ECO:0000256" key="4">
    <source>
        <dbReference type="ARBA" id="ARBA00022597"/>
    </source>
</evidence>
<dbReference type="eggNOG" id="COG1264">
    <property type="taxonomic scope" value="Bacteria"/>
</dbReference>
<evidence type="ECO:0000256" key="12">
    <source>
        <dbReference type="SAM" id="Phobius"/>
    </source>
</evidence>
<dbReference type="InterPro" id="IPR018113">
    <property type="entry name" value="PTrfase_EIIB_Cys"/>
</dbReference>
<feature type="transmembrane region" description="Helical" evidence="12">
    <location>
        <begin position="152"/>
        <end position="175"/>
    </location>
</feature>
<dbReference type="InterPro" id="IPR050558">
    <property type="entry name" value="PTS_Sugar-Specific_Components"/>
</dbReference>
<evidence type="ECO:0000256" key="1">
    <source>
        <dbReference type="ARBA" id="ARBA00004651"/>
    </source>
</evidence>
<feature type="domain" description="PTS EIIB type-1" evidence="13">
    <location>
        <begin position="4"/>
        <end position="87"/>
    </location>
</feature>
<evidence type="ECO:0000313" key="15">
    <source>
        <dbReference type="EMBL" id="EKP94243.1"/>
    </source>
</evidence>
<feature type="transmembrane region" description="Helical" evidence="12">
    <location>
        <begin position="187"/>
        <end position="205"/>
    </location>
</feature>
<dbReference type="AlphaFoldDB" id="K6PZK7"/>
<dbReference type="InterPro" id="IPR013013">
    <property type="entry name" value="PTS_EIIC_1"/>
</dbReference>
<dbReference type="InterPro" id="IPR001996">
    <property type="entry name" value="PTS_IIB_1"/>
</dbReference>
<dbReference type="HOGENOM" id="CLU_012312_2_0_9"/>
<evidence type="ECO:0000256" key="2">
    <source>
        <dbReference type="ARBA" id="ARBA00022448"/>
    </source>
</evidence>
<dbReference type="InterPro" id="IPR036878">
    <property type="entry name" value="Glu_permease_IIB"/>
</dbReference>
<dbReference type="PROSITE" id="PS01035">
    <property type="entry name" value="PTS_EIIB_TYPE_1_CYS"/>
    <property type="match status" value="1"/>
</dbReference>
<feature type="transmembrane region" description="Helical" evidence="12">
    <location>
        <begin position="118"/>
        <end position="140"/>
    </location>
</feature>
<reference evidence="15" key="2">
    <citation type="submission" date="2012-10" db="EMBL/GenBank/DDBJ databases">
        <title>Improved high-quality draft of Thermaerobacter subterraneus C21, DSM 13965.</title>
        <authorList>
            <consortium name="DOE Joint Genome Institute"/>
            <person name="Eisen J."/>
            <person name="Huntemann M."/>
            <person name="Wei C.-L."/>
            <person name="Han J."/>
            <person name="Detter J.C."/>
            <person name="Han C."/>
            <person name="Tapia R."/>
            <person name="Chen A."/>
            <person name="Kyrpides N."/>
            <person name="Mavromatis K."/>
            <person name="Markowitz V."/>
            <person name="Szeto E."/>
            <person name="Ivanova N."/>
            <person name="Mikhailova N."/>
            <person name="Ovchinnikova G."/>
            <person name="Pagani I."/>
            <person name="Pati A."/>
            <person name="Goodwin L."/>
            <person name="Nordberg H.P."/>
            <person name="Cantor M.N."/>
            <person name="Hua S.X."/>
            <person name="Woyke T."/>
            <person name="Eisen J."/>
            <person name="Klenk H.-P."/>
        </authorList>
    </citation>
    <scope>NUCLEOTIDE SEQUENCE [LARGE SCALE GENOMIC DNA]</scope>
    <source>
        <strain evidence="15">DSM 13965</strain>
    </source>
</reference>
<keyword evidence="6" id="KW-0598">Phosphotransferase system</keyword>
<feature type="active site" description="Phosphocysteine intermediate; for EIIB activity" evidence="11">
    <location>
        <position position="26"/>
    </location>
</feature>
<comment type="caution">
    <text evidence="15">The sequence shown here is derived from an EMBL/GenBank/DDBJ whole genome shotgun (WGS) entry which is preliminary data.</text>
</comment>
<evidence type="ECO:0000256" key="7">
    <source>
        <dbReference type="ARBA" id="ARBA00022692"/>
    </source>
</evidence>
<dbReference type="GO" id="GO:0008982">
    <property type="term" value="F:protein-N(PI)-phosphohistidine-sugar phosphotransferase activity"/>
    <property type="evidence" value="ECO:0007669"/>
    <property type="project" value="InterPro"/>
</dbReference>
<dbReference type="InterPro" id="IPR003352">
    <property type="entry name" value="PTS_EIIC"/>
</dbReference>
<dbReference type="PROSITE" id="PS51103">
    <property type="entry name" value="PTS_EIIC_TYPE_1"/>
    <property type="match status" value="1"/>
</dbReference>
<keyword evidence="3" id="KW-1003">Cell membrane</keyword>
<feature type="domain" description="PTS EIIC type-1" evidence="14">
    <location>
        <begin position="113"/>
        <end position="458"/>
    </location>
</feature>
<evidence type="ECO:0000256" key="10">
    <source>
        <dbReference type="ARBA" id="ARBA00023136"/>
    </source>
</evidence>
<dbReference type="EMBL" id="AENY02000003">
    <property type="protein sequence ID" value="EKP94243.1"/>
    <property type="molecule type" value="Genomic_DNA"/>
</dbReference>
<proteinExistence type="predicted"/>
<keyword evidence="16" id="KW-1185">Reference proteome</keyword>
<feature type="transmembrane region" description="Helical" evidence="12">
    <location>
        <begin position="282"/>
        <end position="303"/>
    </location>
</feature>
<sequence>MAQEESIARSILDVVGRGNVRSAEHCMTRLRLELVDAGSVDQNQLKKISGVKGVVRTGSQLQIIFGPGLAERVTAAVASELKSGQGGPAQAPARTQSTIEQKAASPGVRGFLKKIANIFLPLLPAIIGSGLIIGLTNFFVRIGWITDQTTVAGVPLLAVLQVLGGTFLGFMHILVGMNAAREYGGPGAIGALAGMLLIAPSLQNIPNMAPGRGGIIGALIAGAFLGWLYKTVNRRMPDTISVMATPFITVLVGGAVILFVVQPIGFYASNWIATGVKALLDVGGPLVGAVLAGTFLPMVMLGIHQGTVPIHVELINSLGNTPLLPILAMAGAGQVGASLAVYVKTRDRELRQIILSALPVGILGIGEPLIYGVTLPLGRPFIAACLGGAVGGAFIAVTKIGALALGVSGVLLAFLVTSPVLYLLGILISYAAGFAIAYVMGFDESLAQNSRTFAFTAD</sequence>
<evidence type="ECO:0000256" key="5">
    <source>
        <dbReference type="ARBA" id="ARBA00022679"/>
    </source>
</evidence>
<keyword evidence="10 12" id="KW-0472">Membrane</keyword>
<dbReference type="GO" id="GO:0090588">
    <property type="term" value="F:protein-phosphocysteine-N-acetylmuramate phosphotransferase system transporter activity"/>
    <property type="evidence" value="ECO:0007669"/>
    <property type="project" value="TreeGrafter"/>
</dbReference>
<evidence type="ECO:0000256" key="6">
    <source>
        <dbReference type="ARBA" id="ARBA00022683"/>
    </source>
</evidence>
<evidence type="ECO:0000256" key="8">
    <source>
        <dbReference type="ARBA" id="ARBA00022777"/>
    </source>
</evidence>
<feature type="transmembrane region" description="Helical" evidence="12">
    <location>
        <begin position="323"/>
        <end position="341"/>
    </location>
</feature>
<dbReference type="CDD" id="cd00212">
    <property type="entry name" value="PTS_IIB_glc"/>
    <property type="match status" value="1"/>
</dbReference>
<feature type="transmembrane region" description="Helical" evidence="12">
    <location>
        <begin position="381"/>
        <end position="414"/>
    </location>
</feature>
<accession>K6PZK7</accession>
<keyword evidence="8" id="KW-0418">Kinase</keyword>
<feature type="transmembrane region" description="Helical" evidence="12">
    <location>
        <begin position="353"/>
        <end position="374"/>
    </location>
</feature>
<dbReference type="PANTHER" id="PTHR30175:SF3">
    <property type="entry name" value="PTS SYSTEM N-ACETYLMURAMIC ACID-SPECIFIC EIIBC COMPONENT"/>
    <property type="match status" value="1"/>
</dbReference>
<evidence type="ECO:0000256" key="11">
    <source>
        <dbReference type="PROSITE-ProRule" id="PRU00421"/>
    </source>
</evidence>
<dbReference type="RefSeq" id="WP_006904249.1">
    <property type="nucleotide sequence ID" value="NZ_JH976535.1"/>
</dbReference>
<dbReference type="SUPFAM" id="SSF55604">
    <property type="entry name" value="Glucose permease domain IIB"/>
    <property type="match status" value="1"/>
</dbReference>
<keyword evidence="9 12" id="KW-1133">Transmembrane helix</keyword>
<dbReference type="GO" id="GO:0016301">
    <property type="term" value="F:kinase activity"/>
    <property type="evidence" value="ECO:0007669"/>
    <property type="project" value="UniProtKB-KW"/>
</dbReference>
<dbReference type="Pfam" id="PF02378">
    <property type="entry name" value="PTS_EIIC"/>
    <property type="match status" value="1"/>
</dbReference>
<evidence type="ECO:0000256" key="9">
    <source>
        <dbReference type="ARBA" id="ARBA00022989"/>
    </source>
</evidence>
<keyword evidence="4" id="KW-0762">Sugar transport</keyword>
<evidence type="ECO:0000313" key="16">
    <source>
        <dbReference type="Proteomes" id="UP000005710"/>
    </source>
</evidence>
<evidence type="ECO:0000259" key="14">
    <source>
        <dbReference type="PROSITE" id="PS51103"/>
    </source>
</evidence>
<gene>
    <name evidence="15" type="ORF">ThesuDRAFT_01973</name>
</gene>
<protein>
    <submittedName>
        <fullName evidence="15">Glucose/maltose/N-acetylglucosamine-specific phosphotransferase system IIC component</fullName>
    </submittedName>
</protein>
<feature type="transmembrane region" description="Helical" evidence="12">
    <location>
        <begin position="211"/>
        <end position="229"/>
    </location>
</feature>
<feature type="transmembrane region" description="Helical" evidence="12">
    <location>
        <begin position="241"/>
        <end position="262"/>
    </location>
</feature>
<organism evidence="15 16">
    <name type="scientific">Thermaerobacter subterraneus DSM 13965</name>
    <dbReference type="NCBI Taxonomy" id="867903"/>
    <lineage>
        <taxon>Bacteria</taxon>
        <taxon>Bacillati</taxon>
        <taxon>Bacillota</taxon>
        <taxon>Clostridia</taxon>
        <taxon>Eubacteriales</taxon>
        <taxon>Clostridiales Family XVII. Incertae Sedis</taxon>
        <taxon>Thermaerobacter</taxon>
    </lineage>
</organism>
<keyword evidence="5" id="KW-0808">Transferase</keyword>
<dbReference type="PROSITE" id="PS51098">
    <property type="entry name" value="PTS_EIIB_TYPE_1"/>
    <property type="match status" value="1"/>
</dbReference>
<dbReference type="GO" id="GO:0005886">
    <property type="term" value="C:plasma membrane"/>
    <property type="evidence" value="ECO:0007669"/>
    <property type="project" value="UniProtKB-SubCell"/>
</dbReference>
<feature type="transmembrane region" description="Helical" evidence="12">
    <location>
        <begin position="420"/>
        <end position="441"/>
    </location>
</feature>
<evidence type="ECO:0000256" key="3">
    <source>
        <dbReference type="ARBA" id="ARBA00022475"/>
    </source>
</evidence>
<comment type="subcellular location">
    <subcellularLocation>
        <location evidence="1">Cell membrane</location>
        <topology evidence="1">Multi-pass membrane protein</topology>
    </subcellularLocation>
</comment>
<dbReference type="Pfam" id="PF00367">
    <property type="entry name" value="PTS_EIIB"/>
    <property type="match status" value="1"/>
</dbReference>